<sequence length="258" mass="29656">MRKQTLLEKLKLVTGKTDKELNPTLSHIHIQLCGGSGTGGKFGAAKVPYDYSDNFLFNSPARVTQEQIYKQLEVYVGSFKRDFVKDGNVNQDERPIKNLYLWSENKGNGKTSTAAALLNEYMFMSWQASVIRKTNMKQPPAYFLDVNSFQTLYNKFTRNGIAKDIAEKTSREYYEMMELAESAPLVVFDEIGNRSATEAFRADLHDIINKRMVNKLPSIFTSNHPIDYLEQVFDERLADRVRERTIVYHFEGDSHRGI</sequence>
<dbReference type="InterPro" id="IPR027417">
    <property type="entry name" value="P-loop_NTPase"/>
</dbReference>
<dbReference type="SUPFAM" id="SSF52540">
    <property type="entry name" value="P-loop containing nucleoside triphosphate hydrolases"/>
    <property type="match status" value="1"/>
</dbReference>
<accession>A0AAE8BE24</accession>
<evidence type="ECO:0000313" key="2">
    <source>
        <dbReference type="Proteomes" id="UP000827296"/>
    </source>
</evidence>
<name>A0AAE8BE24_9CAUD</name>
<evidence type="ECO:0000313" key="1">
    <source>
        <dbReference type="EMBL" id="QYI86575.1"/>
    </source>
</evidence>
<dbReference type="Gene3D" id="3.40.50.300">
    <property type="entry name" value="P-loop containing nucleotide triphosphate hydrolases"/>
    <property type="match status" value="1"/>
</dbReference>
<keyword evidence="2" id="KW-1185">Reference proteome</keyword>
<dbReference type="EMBL" id="MZ333457">
    <property type="protein sequence ID" value="QYI86575.1"/>
    <property type="molecule type" value="Genomic_DNA"/>
</dbReference>
<reference evidence="1 2" key="1">
    <citation type="journal article" date="2022" name="Viruses">
        <title>Two Novel Lytic Bacteriophages Infecting Enterococcus spp. Are Promising Candidates for Targeted Antibacterial Therapy.</title>
        <authorList>
            <person name="Tkachev P.V."/>
            <person name="Pchelin I.M."/>
            <person name="Azarov D.V."/>
            <person name="Gorshkov A.N."/>
            <person name="Shamova O.V."/>
            <person name="Dmitriev A.V."/>
            <person name="Goncharov A.E."/>
        </authorList>
    </citation>
    <scope>NUCLEOTIDE SEQUENCE [LARGE SCALE GENOMIC DNA]</scope>
</reference>
<proteinExistence type="predicted"/>
<dbReference type="Proteomes" id="UP000827296">
    <property type="component" value="Segment"/>
</dbReference>
<protein>
    <submittedName>
        <fullName evidence="1">DNA replication protein</fullName>
    </submittedName>
</protein>
<organism evidence="1 2">
    <name type="scientific">Enterococcus phage SSsP-1</name>
    <dbReference type="NCBI Taxonomy" id="2859527"/>
    <lineage>
        <taxon>Viruses</taxon>
        <taxon>Duplodnaviria</taxon>
        <taxon>Heunggongvirae</taxon>
        <taxon>Uroviricota</taxon>
        <taxon>Caudoviricetes</taxon>
        <taxon>Saphexavirus</taxon>
        <taxon>Saphexavirus SSsP1</taxon>
    </lineage>
</organism>